<dbReference type="InterPro" id="IPR016084">
    <property type="entry name" value="Haem_Oase-like_multi-hlx"/>
</dbReference>
<name>A0ABP8MYB4_9BACT</name>
<accession>A0ABP8MYB4</accession>
<evidence type="ECO:0000313" key="1">
    <source>
        <dbReference type="EMBL" id="GAA4458169.1"/>
    </source>
</evidence>
<dbReference type="SUPFAM" id="SSF48613">
    <property type="entry name" value="Heme oxygenase-like"/>
    <property type="match status" value="1"/>
</dbReference>
<dbReference type="Proteomes" id="UP001501175">
    <property type="component" value="Unassembled WGS sequence"/>
</dbReference>
<protein>
    <recommendedName>
        <fullName evidence="3">Iron-containing redox enzyme</fullName>
    </recommendedName>
</protein>
<dbReference type="Gene3D" id="1.20.910.10">
    <property type="entry name" value="Heme oxygenase-like"/>
    <property type="match status" value="1"/>
</dbReference>
<dbReference type="EMBL" id="BAABHD010000030">
    <property type="protein sequence ID" value="GAA4458169.1"/>
    <property type="molecule type" value="Genomic_DNA"/>
</dbReference>
<organism evidence="1 2">
    <name type="scientific">Nibrella saemangeumensis</name>
    <dbReference type="NCBI Taxonomy" id="1084526"/>
    <lineage>
        <taxon>Bacteria</taxon>
        <taxon>Pseudomonadati</taxon>
        <taxon>Bacteroidota</taxon>
        <taxon>Cytophagia</taxon>
        <taxon>Cytophagales</taxon>
        <taxon>Spirosomataceae</taxon>
        <taxon>Nibrella</taxon>
    </lineage>
</organism>
<evidence type="ECO:0000313" key="2">
    <source>
        <dbReference type="Proteomes" id="UP001501175"/>
    </source>
</evidence>
<reference evidence="2" key="1">
    <citation type="journal article" date="2019" name="Int. J. Syst. Evol. Microbiol.">
        <title>The Global Catalogue of Microorganisms (GCM) 10K type strain sequencing project: providing services to taxonomists for standard genome sequencing and annotation.</title>
        <authorList>
            <consortium name="The Broad Institute Genomics Platform"/>
            <consortium name="The Broad Institute Genome Sequencing Center for Infectious Disease"/>
            <person name="Wu L."/>
            <person name="Ma J."/>
        </authorList>
    </citation>
    <scope>NUCLEOTIDE SEQUENCE [LARGE SCALE GENOMIC DNA]</scope>
    <source>
        <strain evidence="2">JCM 17927</strain>
    </source>
</reference>
<gene>
    <name evidence="1" type="ORF">GCM10023189_29970</name>
</gene>
<dbReference type="RefSeq" id="WP_345244677.1">
    <property type="nucleotide sequence ID" value="NZ_BAABHD010000030.1"/>
</dbReference>
<evidence type="ECO:0008006" key="3">
    <source>
        <dbReference type="Google" id="ProtNLM"/>
    </source>
</evidence>
<sequence length="247" mass="27989">MKTQSIPFSQSAQAFVQKLDNKIDLVLKEVERSEMYQIVAAPNTDPKLVATIIKYILLEVFSYGPHVTEATFMAISRLPKDRPDLMKSLILHDLSEVDHGEMALKDFIKLGGDEQWARNRRMTPKSLAMAATCRMIGQFENPFAYLGYMYLFEGLTPILTERAQQFLAAKGFPIEAQAFIDEHATEDIGHAQLMSNMVARIVTEYPEAEAAIEYGFDCFAAVYPLPIWRASLQHAYGEFYLNAFETV</sequence>
<proteinExistence type="predicted"/>
<keyword evidence="2" id="KW-1185">Reference proteome</keyword>
<dbReference type="Pfam" id="PF14518">
    <property type="entry name" value="Haem_oxygenas_2"/>
    <property type="match status" value="1"/>
</dbReference>
<comment type="caution">
    <text evidence="1">The sequence shown here is derived from an EMBL/GenBank/DDBJ whole genome shotgun (WGS) entry which is preliminary data.</text>
</comment>